<evidence type="ECO:0000256" key="5">
    <source>
        <dbReference type="ARBA" id="ARBA00022755"/>
    </source>
</evidence>
<dbReference type="SMART" id="SM00851">
    <property type="entry name" value="MGS"/>
    <property type="match status" value="1"/>
</dbReference>
<dbReference type="GO" id="GO:0006189">
    <property type="term" value="P:'de novo' IMP biosynthetic process"/>
    <property type="evidence" value="ECO:0007669"/>
    <property type="project" value="UniProtKB-UniPathway"/>
</dbReference>
<keyword evidence="7" id="KW-0511">Multifunctional enzyme</keyword>
<dbReference type="GO" id="GO:0003937">
    <property type="term" value="F:IMP cyclohydrolase activity"/>
    <property type="evidence" value="ECO:0007669"/>
    <property type="project" value="UniProtKB-EC"/>
</dbReference>
<evidence type="ECO:0000256" key="4">
    <source>
        <dbReference type="ARBA" id="ARBA00022679"/>
    </source>
</evidence>
<dbReference type="InterPro" id="IPR002695">
    <property type="entry name" value="PurH-like"/>
</dbReference>
<dbReference type="NCBIfam" id="TIGR00355">
    <property type="entry name" value="purH"/>
    <property type="match status" value="1"/>
</dbReference>
<dbReference type="Pfam" id="PF01808">
    <property type="entry name" value="AICARFT_IMPCHas"/>
    <property type="match status" value="1"/>
</dbReference>
<evidence type="ECO:0000256" key="9">
    <source>
        <dbReference type="ARBA" id="ARBA00050687"/>
    </source>
</evidence>
<evidence type="ECO:0000256" key="8">
    <source>
        <dbReference type="ARBA" id="ARBA00050488"/>
    </source>
</evidence>
<feature type="non-terminal residue" evidence="11">
    <location>
        <position position="1"/>
    </location>
</feature>
<dbReference type="EMBL" id="UINC01000724">
    <property type="protein sequence ID" value="SUZ60179.1"/>
    <property type="molecule type" value="Genomic_DNA"/>
</dbReference>
<dbReference type="PANTHER" id="PTHR11692:SF0">
    <property type="entry name" value="BIFUNCTIONAL PURINE BIOSYNTHESIS PROTEIN ATIC"/>
    <property type="match status" value="1"/>
</dbReference>
<dbReference type="Gene3D" id="3.40.50.1380">
    <property type="entry name" value="Methylglyoxal synthase-like domain"/>
    <property type="match status" value="1"/>
</dbReference>
<evidence type="ECO:0000256" key="3">
    <source>
        <dbReference type="ARBA" id="ARBA00007667"/>
    </source>
</evidence>
<evidence type="ECO:0000256" key="2">
    <source>
        <dbReference type="ARBA" id="ARBA00004954"/>
    </source>
</evidence>
<evidence type="ECO:0000313" key="11">
    <source>
        <dbReference type="EMBL" id="SUZ60179.1"/>
    </source>
</evidence>
<name>A0A381P1D3_9ZZZZ</name>
<keyword evidence="5" id="KW-0658">Purine biosynthesis</keyword>
<dbReference type="InterPro" id="IPR016193">
    <property type="entry name" value="Cytidine_deaminase-like"/>
</dbReference>
<dbReference type="NCBIfam" id="NF002049">
    <property type="entry name" value="PRK00881.1"/>
    <property type="match status" value="1"/>
</dbReference>
<dbReference type="Pfam" id="PF02142">
    <property type="entry name" value="MGS"/>
    <property type="match status" value="1"/>
</dbReference>
<reference evidence="11" key="1">
    <citation type="submission" date="2018-05" db="EMBL/GenBank/DDBJ databases">
        <authorList>
            <person name="Lanie J.A."/>
            <person name="Ng W.-L."/>
            <person name="Kazmierczak K.M."/>
            <person name="Andrzejewski T.M."/>
            <person name="Davidsen T.M."/>
            <person name="Wayne K.J."/>
            <person name="Tettelin H."/>
            <person name="Glass J.I."/>
            <person name="Rusch D."/>
            <person name="Podicherti R."/>
            <person name="Tsui H.-C.T."/>
            <person name="Winkler M.E."/>
        </authorList>
    </citation>
    <scope>NUCLEOTIDE SEQUENCE</scope>
</reference>
<sequence>VNSGKSRQTTRRALLSVSDKVGLVEFATALAEAGWELVSSDGTATALREAGLTVTAVSEITGFPEIMGGRVKTLHPHIFGGILAREQDAAEAVEHDMPLFGVVAVNLYPFAEAAQREAPLPELLEQIDIGGPSLIRAAAKNHLRVAIVVDPGDYERVADALAGDGLPADERQSLALKAFRHTAAYDALIQRKLGERFDEQGLPESLHVAGTLELRPRYGENPHQQAAFYTDPLATGPGLATAQKLQGKALSYNNLLDLDAALAISACFPEPAVAIVKHGNPCGAATANTLATAYEAALAGDPVSAFGGVIGLNREVDAETASAIAEAFKECVIAPAFSDAAYDVLSAKPSLRLLATGELDDYRPTAQLRSIAGGWLLQEGDTATLDDANIKIGSDRKPTDAEWEALRFSWRVVRHVRSNAIVLAKDSCTTGIGAGQMSRVDSVRLAIEKASESAHGSVMASDAFFPFRDGIDLAAAAGITAIIQPGGSIRDDEVINAINEHGMALVLTGMRHFRH</sequence>
<dbReference type="InterPro" id="IPR036914">
    <property type="entry name" value="MGS-like_dom_sf"/>
</dbReference>
<protein>
    <recommendedName>
        <fullName evidence="10">MGS-like domain-containing protein</fullName>
    </recommendedName>
</protein>
<keyword evidence="4" id="KW-0808">Transferase</keyword>
<dbReference type="PROSITE" id="PS51855">
    <property type="entry name" value="MGS"/>
    <property type="match status" value="1"/>
</dbReference>
<organism evidence="11">
    <name type="scientific">marine metagenome</name>
    <dbReference type="NCBI Taxonomy" id="408172"/>
    <lineage>
        <taxon>unclassified sequences</taxon>
        <taxon>metagenomes</taxon>
        <taxon>ecological metagenomes</taxon>
    </lineage>
</organism>
<dbReference type="GO" id="GO:0005829">
    <property type="term" value="C:cytosol"/>
    <property type="evidence" value="ECO:0007669"/>
    <property type="project" value="TreeGrafter"/>
</dbReference>
<dbReference type="Gene3D" id="3.40.140.20">
    <property type="match status" value="2"/>
</dbReference>
<comment type="pathway">
    <text evidence="1">Purine metabolism; IMP biosynthesis via de novo pathway; IMP from 5-formamido-1-(5-phospho-D-ribosyl)imidazole-4-carboxamide: step 1/1.</text>
</comment>
<dbReference type="GO" id="GO:0004643">
    <property type="term" value="F:phosphoribosylaminoimidazolecarboxamide formyltransferase activity"/>
    <property type="evidence" value="ECO:0007669"/>
    <property type="project" value="UniProtKB-EC"/>
</dbReference>
<dbReference type="InterPro" id="IPR011607">
    <property type="entry name" value="MGS-like_dom"/>
</dbReference>
<dbReference type="SUPFAM" id="SSF52335">
    <property type="entry name" value="Methylglyoxal synthase-like"/>
    <property type="match status" value="1"/>
</dbReference>
<comment type="pathway">
    <text evidence="2">Purine metabolism; IMP biosynthesis via de novo pathway; 5-formamido-1-(5-phospho-D-ribosyl)imidazole-4-carboxamide from 5-amino-1-(5-phospho-D-ribosyl)imidazole-4-carboxamide (10-formyl THF route): step 1/1.</text>
</comment>
<dbReference type="PANTHER" id="PTHR11692">
    <property type="entry name" value="BIFUNCTIONAL PURINE BIOSYNTHESIS PROTEIN PURH"/>
    <property type="match status" value="1"/>
</dbReference>
<keyword evidence="6" id="KW-0378">Hydrolase</keyword>
<evidence type="ECO:0000256" key="1">
    <source>
        <dbReference type="ARBA" id="ARBA00004844"/>
    </source>
</evidence>
<comment type="similarity">
    <text evidence="3">Belongs to the PurH family.</text>
</comment>
<dbReference type="CDD" id="cd01421">
    <property type="entry name" value="IMPCH"/>
    <property type="match status" value="1"/>
</dbReference>
<dbReference type="HAMAP" id="MF_00139">
    <property type="entry name" value="PurH"/>
    <property type="match status" value="1"/>
</dbReference>
<comment type="catalytic activity">
    <reaction evidence="8">
        <text>(6R)-10-formyltetrahydrofolate + 5-amino-1-(5-phospho-beta-D-ribosyl)imidazole-4-carboxamide = 5-formamido-1-(5-phospho-D-ribosyl)imidazole-4-carboxamide + (6S)-5,6,7,8-tetrahydrofolate</text>
        <dbReference type="Rhea" id="RHEA:22192"/>
        <dbReference type="ChEBI" id="CHEBI:57453"/>
        <dbReference type="ChEBI" id="CHEBI:58467"/>
        <dbReference type="ChEBI" id="CHEBI:58475"/>
        <dbReference type="ChEBI" id="CHEBI:195366"/>
        <dbReference type="EC" id="2.1.2.3"/>
    </reaction>
</comment>
<dbReference type="FunFam" id="3.40.140.20:FF:000001">
    <property type="entry name" value="Bifunctional purine biosynthesis protein PurH"/>
    <property type="match status" value="1"/>
</dbReference>
<dbReference type="UniPathway" id="UPA00074">
    <property type="reaction ID" value="UER00133"/>
</dbReference>
<dbReference type="FunFam" id="3.40.50.1380:FF:000001">
    <property type="entry name" value="Bifunctional purine biosynthesis protein PurH"/>
    <property type="match status" value="1"/>
</dbReference>
<dbReference type="SUPFAM" id="SSF53927">
    <property type="entry name" value="Cytidine deaminase-like"/>
    <property type="match status" value="1"/>
</dbReference>
<accession>A0A381P1D3</accession>
<evidence type="ECO:0000259" key="10">
    <source>
        <dbReference type="PROSITE" id="PS51855"/>
    </source>
</evidence>
<dbReference type="PIRSF" id="PIRSF000414">
    <property type="entry name" value="AICARFT_IMPCHas"/>
    <property type="match status" value="1"/>
</dbReference>
<evidence type="ECO:0000256" key="6">
    <source>
        <dbReference type="ARBA" id="ARBA00022801"/>
    </source>
</evidence>
<comment type="catalytic activity">
    <reaction evidence="9">
        <text>IMP + H2O = 5-formamido-1-(5-phospho-D-ribosyl)imidazole-4-carboxamide</text>
        <dbReference type="Rhea" id="RHEA:18445"/>
        <dbReference type="ChEBI" id="CHEBI:15377"/>
        <dbReference type="ChEBI" id="CHEBI:58053"/>
        <dbReference type="ChEBI" id="CHEBI:58467"/>
        <dbReference type="EC" id="3.5.4.10"/>
    </reaction>
</comment>
<feature type="domain" description="MGS-like" evidence="10">
    <location>
        <begin position="1"/>
        <end position="149"/>
    </location>
</feature>
<dbReference type="InterPro" id="IPR024051">
    <property type="entry name" value="AICAR_Tfase_dup_dom_sf"/>
</dbReference>
<dbReference type="SMART" id="SM00798">
    <property type="entry name" value="AICARFT_IMPCHas"/>
    <property type="match status" value="1"/>
</dbReference>
<gene>
    <name evidence="11" type="ORF">METZ01_LOCUS13033</name>
</gene>
<evidence type="ECO:0000256" key="7">
    <source>
        <dbReference type="ARBA" id="ARBA00023268"/>
    </source>
</evidence>
<proteinExistence type="inferred from homology"/>
<dbReference type="AlphaFoldDB" id="A0A381P1D3"/>